<proteinExistence type="predicted"/>
<protein>
    <submittedName>
        <fullName evidence="1">Uncharacterized protein</fullName>
    </submittedName>
</protein>
<comment type="caution">
    <text evidence="1">The sequence shown here is derived from an EMBL/GenBank/DDBJ whole genome shotgun (WGS) entry which is preliminary data.</text>
</comment>
<reference evidence="1 2" key="1">
    <citation type="submission" date="2011-06" db="EMBL/GenBank/DDBJ databases">
        <authorList>
            <person name="Muzny D."/>
            <person name="Qin X."/>
            <person name="Deng J."/>
            <person name="Jiang H."/>
            <person name="Liu Y."/>
            <person name="Qu J."/>
            <person name="Song X.-Z."/>
            <person name="Zhang L."/>
            <person name="Thornton R."/>
            <person name="Coyle M."/>
            <person name="Francisco L."/>
            <person name="Jackson L."/>
            <person name="Javaid M."/>
            <person name="Korchina V."/>
            <person name="Kovar C."/>
            <person name="Mata R."/>
            <person name="Mathew T."/>
            <person name="Ngo R."/>
            <person name="Nguyen L."/>
            <person name="Nguyen N."/>
            <person name="Okwuonu G."/>
            <person name="Ongeri F."/>
            <person name="Pham C."/>
            <person name="Simmons D."/>
            <person name="Wilczek-Boney K."/>
            <person name="Hale W."/>
            <person name="Jakkamsetti A."/>
            <person name="Pham P."/>
            <person name="Ruth R."/>
            <person name="San Lucas F."/>
            <person name="Warren J."/>
            <person name="Zhang J."/>
            <person name="Zhao Z."/>
            <person name="Zhou C."/>
            <person name="Zhu D."/>
            <person name="Lee S."/>
            <person name="Bess C."/>
            <person name="Blankenburg K."/>
            <person name="Forbes L."/>
            <person name="Fu Q."/>
            <person name="Gubbala S."/>
            <person name="Hirani K."/>
            <person name="Jayaseelan J.C."/>
            <person name="Lara F."/>
            <person name="Munidasa M."/>
            <person name="Palculict T."/>
            <person name="Patil S."/>
            <person name="Pu L.-L."/>
            <person name="Saada N."/>
            <person name="Tang L."/>
            <person name="Weissenberger G."/>
            <person name="Zhu Y."/>
            <person name="Hemphill L."/>
            <person name="Shang Y."/>
            <person name="Youmans B."/>
            <person name="Ayvaz T."/>
            <person name="Ross M."/>
            <person name="Santibanez J."/>
            <person name="Aqrawi P."/>
            <person name="Gross S."/>
            <person name="Joshi V."/>
            <person name="Fowler G."/>
            <person name="Nazareth L."/>
            <person name="Reid J."/>
            <person name="Worley K."/>
            <person name="Petrosino J."/>
            <person name="Highlander S."/>
            <person name="Gibbs R."/>
        </authorList>
    </citation>
    <scope>NUCLEOTIDE SEQUENCE [LARGE SCALE GENOMIC DNA]</scope>
    <source>
        <strain evidence="1 2">ATCC 29427</strain>
    </source>
</reference>
<dbReference type="Proteomes" id="UP000003422">
    <property type="component" value="Unassembled WGS sequence"/>
</dbReference>
<gene>
    <name evidence="1" type="ORF">HMPREF9129_0224</name>
</gene>
<dbReference type="HOGENOM" id="CLU_3171380_0_0_9"/>
<evidence type="ECO:0000313" key="2">
    <source>
        <dbReference type="Proteomes" id="UP000003422"/>
    </source>
</evidence>
<organism evidence="1 2">
    <name type="scientific">Peptoniphilus indolicus ATCC 29427</name>
    <dbReference type="NCBI Taxonomy" id="997350"/>
    <lineage>
        <taxon>Bacteria</taxon>
        <taxon>Bacillati</taxon>
        <taxon>Bacillota</taxon>
        <taxon>Tissierellia</taxon>
        <taxon>Tissierellales</taxon>
        <taxon>Peptoniphilaceae</taxon>
        <taxon>Peptoniphilus</taxon>
    </lineage>
</organism>
<sequence length="47" mass="5616">MQIPTEIAYFHSTIKRPFEFLTDYFSSHPLLHIKDSTQTTIKFFQLP</sequence>
<name>G4D1E4_9FIRM</name>
<dbReference type="EMBL" id="AGBB01000018">
    <property type="protein sequence ID" value="EGY80685.1"/>
    <property type="molecule type" value="Genomic_DNA"/>
</dbReference>
<accession>G4D1E4</accession>
<keyword evidence="2" id="KW-1185">Reference proteome</keyword>
<dbReference type="AlphaFoldDB" id="G4D1E4"/>
<evidence type="ECO:0000313" key="1">
    <source>
        <dbReference type="EMBL" id="EGY80685.1"/>
    </source>
</evidence>